<evidence type="ECO:0000256" key="1">
    <source>
        <dbReference type="ARBA" id="ARBA00006484"/>
    </source>
</evidence>
<evidence type="ECO:0000313" key="4">
    <source>
        <dbReference type="Proteomes" id="UP000828390"/>
    </source>
</evidence>
<accession>A0A9D4MUR3</accession>
<dbReference type="PRINTS" id="PR00081">
    <property type="entry name" value="GDHRDH"/>
</dbReference>
<evidence type="ECO:0000256" key="2">
    <source>
        <dbReference type="ARBA" id="ARBA00022857"/>
    </source>
</evidence>
<dbReference type="PRINTS" id="PR00080">
    <property type="entry name" value="SDRFAMILY"/>
</dbReference>
<evidence type="ECO:0000313" key="3">
    <source>
        <dbReference type="EMBL" id="KAH3882876.1"/>
    </source>
</evidence>
<dbReference type="GO" id="GO:0050038">
    <property type="term" value="F:L-xylulose reductase (NADPH) activity"/>
    <property type="evidence" value="ECO:0007669"/>
    <property type="project" value="TreeGrafter"/>
</dbReference>
<comment type="caution">
    <text evidence="3">The sequence shown here is derived from an EMBL/GenBank/DDBJ whole genome shotgun (WGS) entry which is preliminary data.</text>
</comment>
<dbReference type="Gene3D" id="3.40.50.720">
    <property type="entry name" value="NAD(P)-binding Rossmann-like Domain"/>
    <property type="match status" value="1"/>
</dbReference>
<dbReference type="EMBL" id="JAIWYP010000001">
    <property type="protein sequence ID" value="KAH3882876.1"/>
    <property type="molecule type" value="Genomic_DNA"/>
</dbReference>
<dbReference type="GO" id="GO:0005997">
    <property type="term" value="P:xylulose metabolic process"/>
    <property type="evidence" value="ECO:0007669"/>
    <property type="project" value="TreeGrafter"/>
</dbReference>
<reference evidence="3" key="1">
    <citation type="journal article" date="2019" name="bioRxiv">
        <title>The Genome of the Zebra Mussel, Dreissena polymorpha: A Resource for Invasive Species Research.</title>
        <authorList>
            <person name="McCartney M.A."/>
            <person name="Auch B."/>
            <person name="Kono T."/>
            <person name="Mallez S."/>
            <person name="Zhang Y."/>
            <person name="Obille A."/>
            <person name="Becker A."/>
            <person name="Abrahante J.E."/>
            <person name="Garbe J."/>
            <person name="Badalamenti J.P."/>
            <person name="Herman A."/>
            <person name="Mangelson H."/>
            <person name="Liachko I."/>
            <person name="Sullivan S."/>
            <person name="Sone E.D."/>
            <person name="Koren S."/>
            <person name="Silverstein K.A.T."/>
            <person name="Beckman K.B."/>
            <person name="Gohl D.M."/>
        </authorList>
    </citation>
    <scope>NUCLEOTIDE SEQUENCE</scope>
    <source>
        <strain evidence="3">Duluth1</strain>
        <tissue evidence="3">Whole animal</tissue>
    </source>
</reference>
<proteinExistence type="inferred from homology"/>
<reference evidence="3" key="2">
    <citation type="submission" date="2020-11" db="EMBL/GenBank/DDBJ databases">
        <authorList>
            <person name="McCartney M.A."/>
            <person name="Auch B."/>
            <person name="Kono T."/>
            <person name="Mallez S."/>
            <person name="Becker A."/>
            <person name="Gohl D.M."/>
            <person name="Silverstein K.A.T."/>
            <person name="Koren S."/>
            <person name="Bechman K.B."/>
            <person name="Herman A."/>
            <person name="Abrahante J.E."/>
            <person name="Garbe J."/>
        </authorList>
    </citation>
    <scope>NUCLEOTIDE SEQUENCE</scope>
    <source>
        <strain evidence="3">Duluth1</strain>
        <tissue evidence="3">Whole animal</tissue>
    </source>
</reference>
<dbReference type="InterPro" id="IPR036291">
    <property type="entry name" value="NAD(P)-bd_dom_sf"/>
</dbReference>
<keyword evidence="2" id="KW-0521">NADP</keyword>
<dbReference type="GO" id="GO:0004090">
    <property type="term" value="F:carbonyl reductase (NADPH) activity"/>
    <property type="evidence" value="ECO:0007669"/>
    <property type="project" value="TreeGrafter"/>
</dbReference>
<name>A0A9D4MUR3_DREPO</name>
<dbReference type="InterPro" id="IPR002347">
    <property type="entry name" value="SDR_fam"/>
</dbReference>
<dbReference type="Pfam" id="PF13561">
    <property type="entry name" value="adh_short_C2"/>
    <property type="match status" value="1"/>
</dbReference>
<sequence>MSFDFSGKSVLVTGATRGIGLGLTRALVKYGGTVYALGSNKELLDALIEEYGDRVISVHVNLVDWGATRAALEQLPPMNGLVNNAGVSYAWVPSLDAPKDIIDKTLSVNLMAQINVTQVIGKKMVEAGNGGSIVNVSSINGIKPMRECMAYNLSKAALDMMTKQFALELGPNKIRVNSVNPTVALTDMGKEFWSHPPEKGAKLKDHTPLGRFAEVEEVVQPILYLLSDYSSMVTGTINPIEGGLLSNISV</sequence>
<gene>
    <name evidence="3" type="ORF">DPMN_006822</name>
</gene>
<dbReference type="FunFam" id="3.40.50.720:FF:000084">
    <property type="entry name" value="Short-chain dehydrogenase reductase"/>
    <property type="match status" value="1"/>
</dbReference>
<dbReference type="InterPro" id="IPR051737">
    <property type="entry name" value="L-xylulose/Carbonyl_redctase"/>
</dbReference>
<dbReference type="PANTHER" id="PTHR44252">
    <property type="entry name" value="D-ERYTHRULOSE REDUCTASE"/>
    <property type="match status" value="1"/>
</dbReference>
<dbReference type="Proteomes" id="UP000828390">
    <property type="component" value="Unassembled WGS sequence"/>
</dbReference>
<comment type="similarity">
    <text evidence="1">Belongs to the short-chain dehydrogenases/reductases (SDR) family.</text>
</comment>
<dbReference type="AlphaFoldDB" id="A0A9D4MUR3"/>
<dbReference type="OrthoDB" id="1393670at2759"/>
<organism evidence="3 4">
    <name type="scientific">Dreissena polymorpha</name>
    <name type="common">Zebra mussel</name>
    <name type="synonym">Mytilus polymorpha</name>
    <dbReference type="NCBI Taxonomy" id="45954"/>
    <lineage>
        <taxon>Eukaryota</taxon>
        <taxon>Metazoa</taxon>
        <taxon>Spiralia</taxon>
        <taxon>Lophotrochozoa</taxon>
        <taxon>Mollusca</taxon>
        <taxon>Bivalvia</taxon>
        <taxon>Autobranchia</taxon>
        <taxon>Heteroconchia</taxon>
        <taxon>Euheterodonta</taxon>
        <taxon>Imparidentia</taxon>
        <taxon>Neoheterodontei</taxon>
        <taxon>Myida</taxon>
        <taxon>Dreissenoidea</taxon>
        <taxon>Dreissenidae</taxon>
        <taxon>Dreissena</taxon>
    </lineage>
</organism>
<dbReference type="PANTHER" id="PTHR44252:SF3">
    <property type="entry name" value="D-ERYTHRULOSE REDUCTASE-RELATED"/>
    <property type="match status" value="1"/>
</dbReference>
<dbReference type="SUPFAM" id="SSF51735">
    <property type="entry name" value="NAD(P)-binding Rossmann-fold domains"/>
    <property type="match status" value="1"/>
</dbReference>
<dbReference type="GO" id="GO:0006006">
    <property type="term" value="P:glucose metabolic process"/>
    <property type="evidence" value="ECO:0007669"/>
    <property type="project" value="TreeGrafter"/>
</dbReference>
<keyword evidence="4" id="KW-1185">Reference proteome</keyword>
<evidence type="ECO:0008006" key="5">
    <source>
        <dbReference type="Google" id="ProtNLM"/>
    </source>
</evidence>
<protein>
    <recommendedName>
        <fullName evidence="5">L-xylulose reductase</fullName>
    </recommendedName>
</protein>